<reference evidence="1 2" key="1">
    <citation type="submission" date="2014-06" db="EMBL/GenBank/DDBJ databases">
        <authorList>
            <consortium name="DOE Joint Genome Institute"/>
            <person name="Kuo A."/>
            <person name="Kohler A."/>
            <person name="Nagy L.G."/>
            <person name="Floudas D."/>
            <person name="Copeland A."/>
            <person name="Barry K.W."/>
            <person name="Cichocki N."/>
            <person name="Veneault-Fourrey C."/>
            <person name="LaButti K."/>
            <person name="Lindquist E.A."/>
            <person name="Lipzen A."/>
            <person name="Lundell T."/>
            <person name="Morin E."/>
            <person name="Murat C."/>
            <person name="Sun H."/>
            <person name="Tunlid A."/>
            <person name="Henrissat B."/>
            <person name="Grigoriev I.V."/>
            <person name="Hibbett D.S."/>
            <person name="Martin F."/>
            <person name="Nordberg H.P."/>
            <person name="Cantor M.N."/>
            <person name="Hua S.X."/>
        </authorList>
    </citation>
    <scope>NUCLEOTIDE SEQUENCE [LARGE SCALE GENOMIC DNA]</scope>
    <source>
        <strain evidence="1 2">ATCC 200175</strain>
    </source>
</reference>
<reference evidence="2" key="2">
    <citation type="submission" date="2015-01" db="EMBL/GenBank/DDBJ databases">
        <title>Evolutionary Origins and Diversification of the Mycorrhizal Mutualists.</title>
        <authorList>
            <consortium name="DOE Joint Genome Institute"/>
            <consortium name="Mycorrhizal Genomics Consortium"/>
            <person name="Kohler A."/>
            <person name="Kuo A."/>
            <person name="Nagy L.G."/>
            <person name="Floudas D."/>
            <person name="Copeland A."/>
            <person name="Barry K.W."/>
            <person name="Cichocki N."/>
            <person name="Veneault-Fourrey C."/>
            <person name="LaButti K."/>
            <person name="Lindquist E.A."/>
            <person name="Lipzen A."/>
            <person name="Lundell T."/>
            <person name="Morin E."/>
            <person name="Murat C."/>
            <person name="Riley R."/>
            <person name="Ohm R."/>
            <person name="Sun H."/>
            <person name="Tunlid A."/>
            <person name="Henrissat B."/>
            <person name="Grigoriev I.V."/>
            <person name="Hibbett D.S."/>
            <person name="Martin F."/>
        </authorList>
    </citation>
    <scope>NUCLEOTIDE SEQUENCE [LARGE SCALE GENOMIC DNA]</scope>
    <source>
        <strain evidence="2">ATCC 200175</strain>
    </source>
</reference>
<evidence type="ECO:0000313" key="1">
    <source>
        <dbReference type="EMBL" id="KIJ04606.1"/>
    </source>
</evidence>
<dbReference type="AlphaFoldDB" id="A0A0C9TBG6"/>
<gene>
    <name evidence="1" type="ORF">PAXINDRAFT_22101</name>
</gene>
<evidence type="ECO:0000313" key="2">
    <source>
        <dbReference type="Proteomes" id="UP000053647"/>
    </source>
</evidence>
<dbReference type="Proteomes" id="UP000053647">
    <property type="component" value="Unassembled WGS sequence"/>
</dbReference>
<dbReference type="HOGENOM" id="CLU_2400317_0_0_1"/>
<sequence length="93" mass="10109">MAVPSGHGATHPLPVLDYKVSVIQIDRVILQHDGAISRHGLRSIKDLIENAEESIDEKPPLCILHKGLTFSTFLSASKLSRVSHSPPARGRPP</sequence>
<proteinExistence type="predicted"/>
<organism evidence="1 2">
    <name type="scientific">Paxillus involutus ATCC 200175</name>
    <dbReference type="NCBI Taxonomy" id="664439"/>
    <lineage>
        <taxon>Eukaryota</taxon>
        <taxon>Fungi</taxon>
        <taxon>Dikarya</taxon>
        <taxon>Basidiomycota</taxon>
        <taxon>Agaricomycotina</taxon>
        <taxon>Agaricomycetes</taxon>
        <taxon>Agaricomycetidae</taxon>
        <taxon>Boletales</taxon>
        <taxon>Paxilineae</taxon>
        <taxon>Paxillaceae</taxon>
        <taxon>Paxillus</taxon>
    </lineage>
</organism>
<keyword evidence="2" id="KW-1185">Reference proteome</keyword>
<dbReference type="EMBL" id="KN821676">
    <property type="protein sequence ID" value="KIJ04606.1"/>
    <property type="molecule type" value="Genomic_DNA"/>
</dbReference>
<accession>A0A0C9TBG6</accession>
<name>A0A0C9TBG6_PAXIN</name>
<protein>
    <submittedName>
        <fullName evidence="1">Uncharacterized protein</fullName>
    </submittedName>
</protein>